<feature type="compositionally biased region" description="Low complexity" evidence="1">
    <location>
        <begin position="435"/>
        <end position="485"/>
    </location>
</feature>
<evidence type="ECO:0000256" key="1">
    <source>
        <dbReference type="SAM" id="MobiDB-lite"/>
    </source>
</evidence>
<dbReference type="Proteomes" id="UP000076532">
    <property type="component" value="Unassembled WGS sequence"/>
</dbReference>
<dbReference type="AlphaFoldDB" id="A0A166MNN6"/>
<dbReference type="EMBL" id="KV417528">
    <property type="protein sequence ID" value="KZP24156.1"/>
    <property type="molecule type" value="Genomic_DNA"/>
</dbReference>
<reference evidence="3 4" key="1">
    <citation type="journal article" date="2016" name="Mol. Biol. Evol.">
        <title>Comparative Genomics of Early-Diverging Mushroom-Forming Fungi Provides Insights into the Origins of Lignocellulose Decay Capabilities.</title>
        <authorList>
            <person name="Nagy L.G."/>
            <person name="Riley R."/>
            <person name="Tritt A."/>
            <person name="Adam C."/>
            <person name="Daum C."/>
            <person name="Floudas D."/>
            <person name="Sun H."/>
            <person name="Yadav J.S."/>
            <person name="Pangilinan J."/>
            <person name="Larsson K.H."/>
            <person name="Matsuura K."/>
            <person name="Barry K."/>
            <person name="Labutti K."/>
            <person name="Kuo R."/>
            <person name="Ohm R.A."/>
            <person name="Bhattacharya S.S."/>
            <person name="Shirouzu T."/>
            <person name="Yoshinaga Y."/>
            <person name="Martin F.M."/>
            <person name="Grigoriev I.V."/>
            <person name="Hibbett D.S."/>
        </authorList>
    </citation>
    <scope>NUCLEOTIDE SEQUENCE [LARGE SCALE GENOMIC DNA]</scope>
    <source>
        <strain evidence="3 4">CBS 109695</strain>
    </source>
</reference>
<dbReference type="InterPro" id="IPR048519">
    <property type="entry name" value="Gfd2/YDR514C-like_C"/>
</dbReference>
<name>A0A166MNN6_9AGAM</name>
<dbReference type="InterPro" id="IPR040151">
    <property type="entry name" value="Gfd2/YDR514C-like"/>
</dbReference>
<keyword evidence="4" id="KW-1185">Reference proteome</keyword>
<dbReference type="PANTHER" id="PTHR28083">
    <property type="entry name" value="GOOD FOR FULL DBP5 ACTIVITY PROTEIN 2"/>
    <property type="match status" value="1"/>
</dbReference>
<accession>A0A166MNN6</accession>
<dbReference type="Pfam" id="PF21762">
    <property type="entry name" value="DEDDh_C"/>
    <property type="match status" value="1"/>
</dbReference>
<evidence type="ECO:0000313" key="4">
    <source>
        <dbReference type="Proteomes" id="UP000076532"/>
    </source>
</evidence>
<feature type="domain" description="Gfd2/YDR514C-like C-terminal" evidence="2">
    <location>
        <begin position="159"/>
        <end position="356"/>
    </location>
</feature>
<proteinExistence type="predicted"/>
<dbReference type="OrthoDB" id="5953249at2759"/>
<evidence type="ECO:0000259" key="2">
    <source>
        <dbReference type="Pfam" id="PF21762"/>
    </source>
</evidence>
<organism evidence="3 4">
    <name type="scientific">Athelia psychrophila</name>
    <dbReference type="NCBI Taxonomy" id="1759441"/>
    <lineage>
        <taxon>Eukaryota</taxon>
        <taxon>Fungi</taxon>
        <taxon>Dikarya</taxon>
        <taxon>Basidiomycota</taxon>
        <taxon>Agaricomycotina</taxon>
        <taxon>Agaricomycetes</taxon>
        <taxon>Agaricomycetidae</taxon>
        <taxon>Atheliales</taxon>
        <taxon>Atheliaceae</taxon>
        <taxon>Athelia</taxon>
    </lineage>
</organism>
<feature type="region of interest" description="Disordered" evidence="1">
    <location>
        <begin position="435"/>
        <end position="559"/>
    </location>
</feature>
<gene>
    <name evidence="3" type="ORF">FIBSPDRAFT_785080</name>
</gene>
<protein>
    <recommendedName>
        <fullName evidence="2">Gfd2/YDR514C-like C-terminal domain-containing protein</fullName>
    </recommendedName>
</protein>
<sequence>MSDFNLVDPRGWEYDLQSVYAAYMGYFQLHNIPWSQRTWAHLFESFEAFLAFSWPVITVTDAHTHKPHIVTRMTSIGAFLKMIKTRFGETLAADTIIPTMRLVQPFETSPRHLRNISDLSGYKKVHGTLNAIVLSALKTRVRAGEVEAVRSVWDARDKTFMSMNFEWSERNEKSCLEFGYATMRCGHLDALGVWPPVPEANYRKGHYIVSEYADKVFNKHCPTYPWQYAFGESQVVAKVKLPLIVQSIFSSLVGPDSETTANSLVLVGHGIYADLHKLDEMKIKIPHNLLIIDTASFERALFAAGARGPMQDREPQMAMSLPSMLGTLLPKRGAKPCPDVQAHNAGNDAFMSLLAAQLLLDPEGTRVPDVKRKPAALRGQGMAMSPNVTGMGMGMNGMSGVGGMGGMNGMMGYPAPYMSMPNMAMGAMMAGTGQLSPQLSPGLSSQSPSLAQQRAAAMVAANGQLSPGLSSQSRSSSQGQLRASAPRPRSGAQGADGLAAPDELGGLRSHSANGTRSGRLPGRASHNTGNGEGEGKRGMMGGSSTTLGAMARKSALPLR</sequence>
<dbReference type="PANTHER" id="PTHR28083:SF1">
    <property type="entry name" value="GOOD FOR FULL DBP5 ACTIVITY PROTEIN 2"/>
    <property type="match status" value="1"/>
</dbReference>
<dbReference type="GO" id="GO:0005634">
    <property type="term" value="C:nucleus"/>
    <property type="evidence" value="ECO:0007669"/>
    <property type="project" value="TreeGrafter"/>
</dbReference>
<dbReference type="STRING" id="436010.A0A166MNN6"/>
<evidence type="ECO:0000313" key="3">
    <source>
        <dbReference type="EMBL" id="KZP24156.1"/>
    </source>
</evidence>